<dbReference type="GO" id="GO:0003700">
    <property type="term" value="F:DNA-binding transcription factor activity"/>
    <property type="evidence" value="ECO:0007669"/>
    <property type="project" value="InterPro"/>
</dbReference>
<evidence type="ECO:0000259" key="7">
    <source>
        <dbReference type="PROSITE" id="PS50949"/>
    </source>
</evidence>
<dbReference type="SUPFAM" id="SSF53383">
    <property type="entry name" value="PLP-dependent transferases"/>
    <property type="match status" value="1"/>
</dbReference>
<evidence type="ECO:0000313" key="9">
    <source>
        <dbReference type="Proteomes" id="UP000553888"/>
    </source>
</evidence>
<dbReference type="InterPro" id="IPR004839">
    <property type="entry name" value="Aminotransferase_I/II_large"/>
</dbReference>
<dbReference type="InterPro" id="IPR000524">
    <property type="entry name" value="Tscrpt_reg_HTH_GntR"/>
</dbReference>
<dbReference type="CDD" id="cd07377">
    <property type="entry name" value="WHTH_GntR"/>
    <property type="match status" value="1"/>
</dbReference>
<comment type="similarity">
    <text evidence="1">In the C-terminal section; belongs to the class-I pyridoxal-phosphate-dependent aminotransferase family.</text>
</comment>
<dbReference type="EMBL" id="JACBZY010000001">
    <property type="protein sequence ID" value="NYG98123.1"/>
    <property type="molecule type" value="Genomic_DNA"/>
</dbReference>
<evidence type="ECO:0000256" key="5">
    <source>
        <dbReference type="ARBA" id="ARBA00023163"/>
    </source>
</evidence>
<sequence>MDVHISLPPRGERTTAIHRQLAAAIVDGVLAPGARLPATRELAAELSVARTTVSAAYDRLLAEGLIEARVGAGTFVADLRGGAGAAGASASEHRDAPRRPRSPVSPRSAARPHRGAGAASAPPALHPVPLIAELAAADDGLAPDPAPERIRWDFAGGSPDPTLFPHADWRRLVTHHLRPTSPYPGGYGDPTGLPELRAAIARHVRLSRAVAADPDDVHVTLGAQHGLGLVARALLRPGDAVAVEEPGYPPVRAIFASLGVRVEHVPVDAEGLRVDLLPPRARLVYATPSHQFPLGMPMSTPRRLALLDWAERHGAAVVEDDYDSEFRYGTRPLDSLHSLDRAGRVIHLATFSKSLAPGLRLGFVVAPPGLRDALRFLQRTERMSADPVPQAALAELLDTGVFAARTRRSRRIYAERHRVLTAELVERMPNALHVIPSHAGLHLTAYLDAASPRSAPRLAELAAAAGIRVTALDPFYAGAPTANGLLLGFGRIPAADIPAGVASLARVTR</sequence>
<dbReference type="PROSITE" id="PS50949">
    <property type="entry name" value="HTH_GNTR"/>
    <property type="match status" value="1"/>
</dbReference>
<evidence type="ECO:0000256" key="6">
    <source>
        <dbReference type="SAM" id="MobiDB-lite"/>
    </source>
</evidence>
<keyword evidence="2" id="KW-0663">Pyridoxal phosphate</keyword>
<evidence type="ECO:0000256" key="2">
    <source>
        <dbReference type="ARBA" id="ARBA00022898"/>
    </source>
</evidence>
<evidence type="ECO:0000313" key="8">
    <source>
        <dbReference type="EMBL" id="NYG98123.1"/>
    </source>
</evidence>
<feature type="region of interest" description="Disordered" evidence="6">
    <location>
        <begin position="85"/>
        <end position="123"/>
    </location>
</feature>
<dbReference type="PANTHER" id="PTHR46577">
    <property type="entry name" value="HTH-TYPE TRANSCRIPTIONAL REGULATORY PROTEIN GABR"/>
    <property type="match status" value="1"/>
</dbReference>
<evidence type="ECO:0000256" key="1">
    <source>
        <dbReference type="ARBA" id="ARBA00005384"/>
    </source>
</evidence>
<dbReference type="GO" id="GO:0003677">
    <property type="term" value="F:DNA binding"/>
    <property type="evidence" value="ECO:0007669"/>
    <property type="project" value="UniProtKB-KW"/>
</dbReference>
<dbReference type="InterPro" id="IPR051446">
    <property type="entry name" value="HTH_trans_reg/aminotransferase"/>
</dbReference>
<dbReference type="RefSeq" id="WP_179565316.1">
    <property type="nucleotide sequence ID" value="NZ_JACBZY010000001.1"/>
</dbReference>
<dbReference type="Proteomes" id="UP000553888">
    <property type="component" value="Unassembled WGS sequence"/>
</dbReference>
<protein>
    <submittedName>
        <fullName evidence="8">GntR family transcriptional regulator/MocR family aminotransferase</fullName>
    </submittedName>
</protein>
<gene>
    <name evidence="8" type="ORF">BJ979_000749</name>
</gene>
<name>A0A852Y730_9MICO</name>
<dbReference type="GO" id="GO:0008483">
    <property type="term" value="F:transaminase activity"/>
    <property type="evidence" value="ECO:0007669"/>
    <property type="project" value="UniProtKB-KW"/>
</dbReference>
<comment type="caution">
    <text evidence="8">The sequence shown here is derived from an EMBL/GenBank/DDBJ whole genome shotgun (WGS) entry which is preliminary data.</text>
</comment>
<dbReference type="SMART" id="SM00345">
    <property type="entry name" value="HTH_GNTR"/>
    <property type="match status" value="1"/>
</dbReference>
<proteinExistence type="inferred from homology"/>
<dbReference type="Gene3D" id="1.10.10.10">
    <property type="entry name" value="Winged helix-like DNA-binding domain superfamily/Winged helix DNA-binding domain"/>
    <property type="match status" value="1"/>
</dbReference>
<dbReference type="Gene3D" id="3.40.640.10">
    <property type="entry name" value="Type I PLP-dependent aspartate aminotransferase-like (Major domain)"/>
    <property type="match status" value="1"/>
</dbReference>
<organism evidence="8 9">
    <name type="scientific">Schumannella luteola</name>
    <dbReference type="NCBI Taxonomy" id="472059"/>
    <lineage>
        <taxon>Bacteria</taxon>
        <taxon>Bacillati</taxon>
        <taxon>Actinomycetota</taxon>
        <taxon>Actinomycetes</taxon>
        <taxon>Micrococcales</taxon>
        <taxon>Microbacteriaceae</taxon>
        <taxon>Schumannella</taxon>
    </lineage>
</organism>
<dbReference type="PANTHER" id="PTHR46577:SF1">
    <property type="entry name" value="HTH-TYPE TRANSCRIPTIONAL REGULATORY PROTEIN GABR"/>
    <property type="match status" value="1"/>
</dbReference>
<evidence type="ECO:0000256" key="3">
    <source>
        <dbReference type="ARBA" id="ARBA00023015"/>
    </source>
</evidence>
<keyword evidence="9" id="KW-1185">Reference proteome</keyword>
<dbReference type="InterPro" id="IPR015424">
    <property type="entry name" value="PyrdxlP-dep_Trfase"/>
</dbReference>
<feature type="domain" description="HTH gntR-type" evidence="7">
    <location>
        <begin position="11"/>
        <end position="79"/>
    </location>
</feature>
<dbReference type="Pfam" id="PF00392">
    <property type="entry name" value="GntR"/>
    <property type="match status" value="1"/>
</dbReference>
<keyword evidence="4" id="KW-0238">DNA-binding</keyword>
<evidence type="ECO:0000256" key="4">
    <source>
        <dbReference type="ARBA" id="ARBA00023125"/>
    </source>
</evidence>
<dbReference type="InterPro" id="IPR036388">
    <property type="entry name" value="WH-like_DNA-bd_sf"/>
</dbReference>
<dbReference type="SUPFAM" id="SSF46785">
    <property type="entry name" value="Winged helix' DNA-binding domain"/>
    <property type="match status" value="1"/>
</dbReference>
<accession>A0A852Y730</accession>
<dbReference type="CDD" id="cd00609">
    <property type="entry name" value="AAT_like"/>
    <property type="match status" value="1"/>
</dbReference>
<dbReference type="PRINTS" id="PR00035">
    <property type="entry name" value="HTHGNTR"/>
</dbReference>
<dbReference type="InterPro" id="IPR015421">
    <property type="entry name" value="PyrdxlP-dep_Trfase_major"/>
</dbReference>
<dbReference type="Pfam" id="PF00155">
    <property type="entry name" value="Aminotran_1_2"/>
    <property type="match status" value="1"/>
</dbReference>
<dbReference type="AlphaFoldDB" id="A0A852Y730"/>
<keyword evidence="5" id="KW-0804">Transcription</keyword>
<dbReference type="InterPro" id="IPR036390">
    <property type="entry name" value="WH_DNA-bd_sf"/>
</dbReference>
<reference evidence="8 9" key="1">
    <citation type="submission" date="2020-07" db="EMBL/GenBank/DDBJ databases">
        <title>Sequencing the genomes of 1000 actinobacteria strains.</title>
        <authorList>
            <person name="Klenk H.-P."/>
        </authorList>
    </citation>
    <scope>NUCLEOTIDE SEQUENCE [LARGE SCALE GENOMIC DNA]</scope>
    <source>
        <strain evidence="8 9">DSM 23141</strain>
    </source>
</reference>
<dbReference type="GO" id="GO:0030170">
    <property type="term" value="F:pyridoxal phosphate binding"/>
    <property type="evidence" value="ECO:0007669"/>
    <property type="project" value="InterPro"/>
</dbReference>
<keyword evidence="8" id="KW-0032">Aminotransferase</keyword>
<keyword evidence="8" id="KW-0808">Transferase</keyword>
<keyword evidence="3" id="KW-0805">Transcription regulation</keyword>